<dbReference type="Proteomes" id="UP000053157">
    <property type="component" value="Unassembled WGS sequence"/>
</dbReference>
<dbReference type="Pfam" id="PF00924">
    <property type="entry name" value="MS_channel_2nd"/>
    <property type="match status" value="1"/>
</dbReference>
<dbReference type="SUPFAM" id="SSF50182">
    <property type="entry name" value="Sm-like ribonucleoproteins"/>
    <property type="match status" value="1"/>
</dbReference>
<evidence type="ECO:0000256" key="1">
    <source>
        <dbReference type="ARBA" id="ARBA00004651"/>
    </source>
</evidence>
<evidence type="ECO:0000313" key="10">
    <source>
        <dbReference type="Proteomes" id="UP000053157"/>
    </source>
</evidence>
<feature type="domain" description="Mechanosensitive ion channel MscS" evidence="7">
    <location>
        <begin position="18"/>
        <end position="83"/>
    </location>
</feature>
<evidence type="ECO:0000313" key="9">
    <source>
        <dbReference type="EMBL" id="KTG13532.1"/>
    </source>
</evidence>
<name>A0A0W1RIZ8_9EURY</name>
<evidence type="ECO:0000259" key="7">
    <source>
        <dbReference type="Pfam" id="PF00924"/>
    </source>
</evidence>
<gene>
    <name evidence="9" type="ORF">AUR66_19415</name>
</gene>
<comment type="caution">
    <text evidence="9">The sequence shown here is derived from an EMBL/GenBank/DDBJ whole genome shotgun (WGS) entry which is preliminary data.</text>
</comment>
<dbReference type="SUPFAM" id="SSF82689">
    <property type="entry name" value="Mechanosensitive channel protein MscS (YggB), C-terminal domain"/>
    <property type="match status" value="1"/>
</dbReference>
<evidence type="ECO:0000256" key="5">
    <source>
        <dbReference type="ARBA" id="ARBA00022989"/>
    </source>
</evidence>
<dbReference type="InterPro" id="IPR010920">
    <property type="entry name" value="LSM_dom_sf"/>
</dbReference>
<evidence type="ECO:0008006" key="11">
    <source>
        <dbReference type="Google" id="ProtNLM"/>
    </source>
</evidence>
<dbReference type="GO" id="GO:0008381">
    <property type="term" value="F:mechanosensitive monoatomic ion channel activity"/>
    <property type="evidence" value="ECO:0007669"/>
    <property type="project" value="InterPro"/>
</dbReference>
<dbReference type="AlphaFoldDB" id="A0A0W1RIZ8"/>
<dbReference type="InterPro" id="IPR011066">
    <property type="entry name" value="MscS_channel_C_sf"/>
</dbReference>
<dbReference type="PANTHER" id="PTHR30221:SF1">
    <property type="entry name" value="SMALL-CONDUCTANCE MECHANOSENSITIVE CHANNEL"/>
    <property type="match status" value="1"/>
</dbReference>
<comment type="subcellular location">
    <subcellularLocation>
        <location evidence="1">Cell membrane</location>
        <topology evidence="1">Multi-pass membrane protein</topology>
    </subcellularLocation>
</comment>
<proteinExistence type="inferred from homology"/>
<dbReference type="PANTHER" id="PTHR30221">
    <property type="entry name" value="SMALL-CONDUCTANCE MECHANOSENSITIVE CHANNEL"/>
    <property type="match status" value="1"/>
</dbReference>
<keyword evidence="10" id="KW-1185">Reference proteome</keyword>
<dbReference type="EMBL" id="LOPV01000594">
    <property type="protein sequence ID" value="KTG13532.1"/>
    <property type="molecule type" value="Genomic_DNA"/>
</dbReference>
<dbReference type="InterPro" id="IPR049278">
    <property type="entry name" value="MS_channel_C"/>
</dbReference>
<keyword evidence="6" id="KW-0472">Membrane</keyword>
<protein>
    <recommendedName>
        <fullName evidence="11">Mechanosensitive ion channel protein</fullName>
    </recommendedName>
</protein>
<comment type="similarity">
    <text evidence="2">Belongs to the MscS (TC 1.A.23) family.</text>
</comment>
<dbReference type="Gene3D" id="3.30.70.100">
    <property type="match status" value="1"/>
</dbReference>
<evidence type="ECO:0000256" key="4">
    <source>
        <dbReference type="ARBA" id="ARBA00022692"/>
    </source>
</evidence>
<dbReference type="InterPro" id="IPR006685">
    <property type="entry name" value="MscS_channel_2nd"/>
</dbReference>
<keyword evidence="4" id="KW-0812">Transmembrane</keyword>
<sequence>MSAVSGALVIAIGLAANDLIANLLAGLYIINEKLFVVGDWIEWEDKRGRVEQIDLRITRIRTFDNELVAVPNSELANTAITNPVAYGNLRISVEFQVGYEYVENAIEAILDEANAFPKILFEPKPSVVVYEVGDTYVGLRARVWMDQPSRPHFNRLRGEFITKVIQRFVQEGIARDPQEVRLSGGIGVDGPERVSWE</sequence>
<feature type="domain" description="Mechanosensitive ion channel MscS C-terminal" evidence="8">
    <location>
        <begin position="92"/>
        <end position="173"/>
    </location>
</feature>
<accession>A0A0W1RIZ8</accession>
<organism evidence="9 10">
    <name type="scientific">Haloferax profundi</name>
    <dbReference type="NCBI Taxonomy" id="1544718"/>
    <lineage>
        <taxon>Archaea</taxon>
        <taxon>Methanobacteriati</taxon>
        <taxon>Methanobacteriota</taxon>
        <taxon>Stenosarchaea group</taxon>
        <taxon>Halobacteria</taxon>
        <taxon>Halobacteriales</taxon>
        <taxon>Haloferacaceae</taxon>
        <taxon>Haloferax</taxon>
    </lineage>
</organism>
<keyword evidence="3" id="KW-1003">Cell membrane</keyword>
<evidence type="ECO:0000259" key="8">
    <source>
        <dbReference type="Pfam" id="PF21082"/>
    </source>
</evidence>
<dbReference type="Gene3D" id="2.30.30.60">
    <property type="match status" value="1"/>
</dbReference>
<keyword evidence="5" id="KW-1133">Transmembrane helix</keyword>
<evidence type="ECO:0000256" key="3">
    <source>
        <dbReference type="ARBA" id="ARBA00022475"/>
    </source>
</evidence>
<evidence type="ECO:0000256" key="6">
    <source>
        <dbReference type="ARBA" id="ARBA00023136"/>
    </source>
</evidence>
<dbReference type="Pfam" id="PF21082">
    <property type="entry name" value="MS_channel_3rd"/>
    <property type="match status" value="1"/>
</dbReference>
<dbReference type="InterPro" id="IPR045275">
    <property type="entry name" value="MscS_archaea/bacteria_type"/>
</dbReference>
<evidence type="ECO:0000256" key="2">
    <source>
        <dbReference type="ARBA" id="ARBA00008017"/>
    </source>
</evidence>
<reference evidence="9 10" key="1">
    <citation type="submission" date="2015-12" db="EMBL/GenBank/DDBJ databases">
        <title>Haloferax profundi sp. nov. isolated from the Discovery deep brine-seawater interface in the Red Sea.</title>
        <authorList>
            <person name="Zhang G."/>
            <person name="Stingl U."/>
            <person name="Rashid M."/>
        </authorList>
    </citation>
    <scope>NUCLEOTIDE SEQUENCE [LARGE SCALE GENOMIC DNA]</scope>
    <source>
        <strain evidence="9 10">SB29</strain>
    </source>
</reference>
<dbReference type="GO" id="GO:0005886">
    <property type="term" value="C:plasma membrane"/>
    <property type="evidence" value="ECO:0007669"/>
    <property type="project" value="UniProtKB-SubCell"/>
</dbReference>
<dbReference type="InterPro" id="IPR023408">
    <property type="entry name" value="MscS_beta-dom_sf"/>
</dbReference>